<dbReference type="GO" id="GO:0005737">
    <property type="term" value="C:cytoplasm"/>
    <property type="evidence" value="ECO:0007669"/>
    <property type="project" value="TreeGrafter"/>
</dbReference>
<evidence type="ECO:0000256" key="2">
    <source>
        <dbReference type="ARBA" id="ARBA00022771"/>
    </source>
</evidence>
<evidence type="ECO:0000313" key="7">
    <source>
        <dbReference type="Proteomes" id="UP000288096"/>
    </source>
</evidence>
<evidence type="ECO:0000313" key="6">
    <source>
        <dbReference type="EMBL" id="GBC62959.1"/>
    </source>
</evidence>
<evidence type="ECO:0000256" key="3">
    <source>
        <dbReference type="ARBA" id="ARBA00022833"/>
    </source>
</evidence>
<protein>
    <submittedName>
        <fullName evidence="6">Zinc-binding protein</fullName>
    </submittedName>
</protein>
<keyword evidence="1" id="KW-0479">Metal-binding</keyword>
<dbReference type="GO" id="GO:0006269">
    <property type="term" value="P:DNA replication, synthesis of primer"/>
    <property type="evidence" value="ECO:0007669"/>
    <property type="project" value="TreeGrafter"/>
</dbReference>
<dbReference type="InterPro" id="IPR013237">
    <property type="entry name" value="Phage_T7_Gp4_N"/>
</dbReference>
<comment type="caution">
    <text evidence="6">The sequence shown here is derived from an EMBL/GenBank/DDBJ whole genome shotgun (WGS) entry which is preliminary data.</text>
</comment>
<dbReference type="OrthoDB" id="8967890at2"/>
<keyword evidence="2" id="KW-0863">Zinc-finger</keyword>
<evidence type="ECO:0000259" key="4">
    <source>
        <dbReference type="SMART" id="SM00400"/>
    </source>
</evidence>
<keyword evidence="7" id="KW-1185">Reference proteome</keyword>
<dbReference type="GO" id="GO:0003899">
    <property type="term" value="F:DNA-directed RNA polymerase activity"/>
    <property type="evidence" value="ECO:0007669"/>
    <property type="project" value="InterPro"/>
</dbReference>
<dbReference type="InterPro" id="IPR036977">
    <property type="entry name" value="DNA_primase_Znf_CHC2"/>
</dbReference>
<name>A0A401G158_9BACT</name>
<gene>
    <name evidence="6" type="ORF">DENIS_3944</name>
</gene>
<dbReference type="CDD" id="cd01029">
    <property type="entry name" value="TOPRIM_primases"/>
    <property type="match status" value="1"/>
</dbReference>
<dbReference type="SUPFAM" id="SSF57783">
    <property type="entry name" value="Zinc beta-ribbon"/>
    <property type="match status" value="1"/>
</dbReference>
<organism evidence="6 7">
    <name type="scientific">Desulfonema ishimotonii</name>
    <dbReference type="NCBI Taxonomy" id="45657"/>
    <lineage>
        <taxon>Bacteria</taxon>
        <taxon>Pseudomonadati</taxon>
        <taxon>Thermodesulfobacteriota</taxon>
        <taxon>Desulfobacteria</taxon>
        <taxon>Desulfobacterales</taxon>
        <taxon>Desulfococcaceae</taxon>
        <taxon>Desulfonema</taxon>
    </lineage>
</organism>
<dbReference type="InterPro" id="IPR002694">
    <property type="entry name" value="Znf_CHC2"/>
</dbReference>
<dbReference type="SMART" id="SM00400">
    <property type="entry name" value="ZnF_CHCC"/>
    <property type="match status" value="1"/>
</dbReference>
<dbReference type="Gene3D" id="3.40.1360.10">
    <property type="match status" value="1"/>
</dbReference>
<dbReference type="PANTHER" id="PTHR30313">
    <property type="entry name" value="DNA PRIMASE"/>
    <property type="match status" value="1"/>
</dbReference>
<dbReference type="GO" id="GO:0003677">
    <property type="term" value="F:DNA binding"/>
    <property type="evidence" value="ECO:0007669"/>
    <property type="project" value="InterPro"/>
</dbReference>
<dbReference type="Proteomes" id="UP000288096">
    <property type="component" value="Unassembled WGS sequence"/>
</dbReference>
<evidence type="ECO:0000256" key="1">
    <source>
        <dbReference type="ARBA" id="ARBA00022723"/>
    </source>
</evidence>
<reference evidence="7" key="1">
    <citation type="submission" date="2017-11" db="EMBL/GenBank/DDBJ databases">
        <authorList>
            <person name="Watanabe M."/>
            <person name="Kojima H."/>
        </authorList>
    </citation>
    <scope>NUCLEOTIDE SEQUENCE [LARGE SCALE GENOMIC DNA]</scope>
    <source>
        <strain evidence="7">Tokyo 01</strain>
    </source>
</reference>
<dbReference type="SUPFAM" id="SSF56731">
    <property type="entry name" value="DNA primase core"/>
    <property type="match status" value="1"/>
</dbReference>
<dbReference type="SMART" id="SM00778">
    <property type="entry name" value="Prim_Zn_Ribbon"/>
    <property type="match status" value="1"/>
</dbReference>
<evidence type="ECO:0000259" key="5">
    <source>
        <dbReference type="SMART" id="SM00778"/>
    </source>
</evidence>
<accession>A0A401G158</accession>
<dbReference type="Gene3D" id="3.90.580.10">
    <property type="entry name" value="Zinc finger, CHC2-type domain"/>
    <property type="match status" value="1"/>
</dbReference>
<sequence length="400" mass="45463">MLMNLIESDGIQVRKQAGTNGGEYAGPCPFCGGEDRFRVWPEQGRYWCRVCGAKGDAIQYLRDKHGKGYLEACQGLGIEPKKYQNTKHNHSVVRPKEVRETKHGKSQEWQKQAMSFLKWSQEQLQGNQKAREYLASRGIKDTSFFGWNPKDIWQDRSKWGLPPETNQKTGKPKKVWLPSGIVIPSFAGEQLERIRIRRSDTDQNKYIWVSGSIGKPLILGQNRQAWVIVESELDGYLIHQHAGDIVSVMALGSAQQKPDQISFAMLIKADMVLIALDTDEAGAKGSRNFWENMPNGKRWPVPVGKDPGEMYQAGIPVRKWIEAGLNKPQPKEAGQPGQHVISVITDNYPAFQGWTAKELRAWKRCLECDWCWKENGVHICLKQKEARIDVAFKTCSFQRP</sequence>
<dbReference type="AlphaFoldDB" id="A0A401G158"/>
<proteinExistence type="predicted"/>
<dbReference type="GO" id="GO:0004386">
    <property type="term" value="F:helicase activity"/>
    <property type="evidence" value="ECO:0007669"/>
    <property type="project" value="InterPro"/>
</dbReference>
<dbReference type="Pfam" id="PF08273">
    <property type="entry name" value="Zn_Ribbon_Prim"/>
    <property type="match status" value="1"/>
</dbReference>
<dbReference type="InterPro" id="IPR034154">
    <property type="entry name" value="TOPRIM_DnaG/twinkle"/>
</dbReference>
<keyword evidence="3" id="KW-0862">Zinc</keyword>
<reference evidence="7" key="2">
    <citation type="submission" date="2019-01" db="EMBL/GenBank/DDBJ databases">
        <title>Genome sequence of Desulfonema ishimotonii strain Tokyo 01.</title>
        <authorList>
            <person name="Fukui M."/>
        </authorList>
    </citation>
    <scope>NUCLEOTIDE SEQUENCE [LARGE SCALE GENOMIC DNA]</scope>
    <source>
        <strain evidence="7">Tokyo 01</strain>
    </source>
</reference>
<feature type="domain" description="Zinc finger CHC2-type" evidence="4">
    <location>
        <begin position="24"/>
        <end position="77"/>
    </location>
</feature>
<feature type="domain" description="DNA primase/helicase Gp4 N-terminal Bacteriophage T7-like" evidence="5">
    <location>
        <begin position="23"/>
        <end position="58"/>
    </location>
</feature>
<dbReference type="GO" id="GO:0008270">
    <property type="term" value="F:zinc ion binding"/>
    <property type="evidence" value="ECO:0007669"/>
    <property type="project" value="UniProtKB-KW"/>
</dbReference>
<dbReference type="PANTHER" id="PTHR30313:SF2">
    <property type="entry name" value="DNA PRIMASE"/>
    <property type="match status" value="1"/>
</dbReference>
<dbReference type="RefSeq" id="WP_124330085.1">
    <property type="nucleotide sequence ID" value="NZ_BEXT01000001.1"/>
</dbReference>
<dbReference type="InterPro" id="IPR050219">
    <property type="entry name" value="DnaG_primase"/>
</dbReference>
<dbReference type="EMBL" id="BEXT01000001">
    <property type="protein sequence ID" value="GBC62959.1"/>
    <property type="molecule type" value="Genomic_DNA"/>
</dbReference>